<name>A0AAD8UW54_BABGI</name>
<protein>
    <recommendedName>
        <fullName evidence="4">ribose-5-phosphate isomerase</fullName>
        <ecNumber evidence="4">5.3.1.6</ecNumber>
    </recommendedName>
</protein>
<dbReference type="NCBIfam" id="NF001924">
    <property type="entry name" value="PRK00702.1"/>
    <property type="match status" value="1"/>
</dbReference>
<comment type="similarity">
    <text evidence="3">Belongs to the ribose 5-phosphate isomerase family.</text>
</comment>
<dbReference type="InterPro" id="IPR004788">
    <property type="entry name" value="Ribose5P_isomerase_type_A"/>
</dbReference>
<dbReference type="EC" id="5.3.1.6" evidence="4"/>
<gene>
    <name evidence="6" type="ORF">BgAZ_108190</name>
</gene>
<dbReference type="AlphaFoldDB" id="A0AAD8UW54"/>
<dbReference type="InterPro" id="IPR037171">
    <property type="entry name" value="NagB/RpiA_transferase-like"/>
</dbReference>
<sequence length="233" mass="25199">MDQAACMKLAAEHAVDKYVRSNTLVGIGTGRTANYATRRIAEHIRSGRLTNVTGVSTSEASSSLMKELGIPSREMDECVTLDVAIDGTDAFDDELNLIKGGGGALFREKLVELAAKQLVIVADESKRAKGHLLEAFKLPVEIVHFGLSSTIRRVYKQYEGVIKSWKLRENADGSVYKTDNNNVIMDICFAPTNLKQLDDGLKSIHGVVCSGLFIGMASAVVVARSDGSLQLLP</sequence>
<accession>A0AAD8UW54</accession>
<dbReference type="SUPFAM" id="SSF75445">
    <property type="entry name" value="D-ribose-5-phosphate isomerase (RpiA), lid domain"/>
    <property type="match status" value="1"/>
</dbReference>
<evidence type="ECO:0000256" key="1">
    <source>
        <dbReference type="ARBA" id="ARBA00001713"/>
    </source>
</evidence>
<evidence type="ECO:0000256" key="2">
    <source>
        <dbReference type="ARBA" id="ARBA00004988"/>
    </source>
</evidence>
<dbReference type="EMBL" id="JAVEPI010000001">
    <property type="protein sequence ID" value="KAK1444913.1"/>
    <property type="molecule type" value="Genomic_DNA"/>
</dbReference>
<evidence type="ECO:0000256" key="5">
    <source>
        <dbReference type="ARBA" id="ARBA00023235"/>
    </source>
</evidence>
<dbReference type="PANTHER" id="PTHR43748">
    <property type="entry name" value="RIBOSE-5-PHOSPHATE ISOMERASE 3, CHLOROPLASTIC-RELATED"/>
    <property type="match status" value="1"/>
</dbReference>
<comment type="caution">
    <text evidence="6">The sequence shown here is derived from an EMBL/GenBank/DDBJ whole genome shotgun (WGS) entry which is preliminary data.</text>
</comment>
<dbReference type="Gene3D" id="3.40.50.1360">
    <property type="match status" value="1"/>
</dbReference>
<dbReference type="FunFam" id="3.40.50.1360:FF:000001">
    <property type="entry name" value="Ribose-5-phosphate isomerase A"/>
    <property type="match status" value="1"/>
</dbReference>
<organism evidence="6 7">
    <name type="scientific">Babesia gibsoni</name>
    <dbReference type="NCBI Taxonomy" id="33632"/>
    <lineage>
        <taxon>Eukaryota</taxon>
        <taxon>Sar</taxon>
        <taxon>Alveolata</taxon>
        <taxon>Apicomplexa</taxon>
        <taxon>Aconoidasida</taxon>
        <taxon>Piroplasmida</taxon>
        <taxon>Babesiidae</taxon>
        <taxon>Babesia</taxon>
    </lineage>
</organism>
<evidence type="ECO:0000256" key="4">
    <source>
        <dbReference type="ARBA" id="ARBA00011959"/>
    </source>
</evidence>
<comment type="pathway">
    <text evidence="2">Carbohydrate degradation; pentose phosphate pathway; D-ribose 5-phosphate from D-ribulose 5-phosphate (non-oxidative stage): step 1/1.</text>
</comment>
<proteinExistence type="inferred from homology"/>
<dbReference type="Gene3D" id="3.30.70.260">
    <property type="match status" value="1"/>
</dbReference>
<dbReference type="NCBIfam" id="TIGR00021">
    <property type="entry name" value="rpiA"/>
    <property type="match status" value="1"/>
</dbReference>
<dbReference type="PANTHER" id="PTHR43748:SF3">
    <property type="entry name" value="RIBOSE-5-PHOSPHATE ISOMERASE 3, CHLOROPLASTIC-RELATED"/>
    <property type="match status" value="1"/>
</dbReference>
<dbReference type="SUPFAM" id="SSF100950">
    <property type="entry name" value="NagB/RpiA/CoA transferase-like"/>
    <property type="match status" value="1"/>
</dbReference>
<dbReference type="GO" id="GO:0009052">
    <property type="term" value="P:pentose-phosphate shunt, non-oxidative branch"/>
    <property type="evidence" value="ECO:0007669"/>
    <property type="project" value="InterPro"/>
</dbReference>
<evidence type="ECO:0000313" key="6">
    <source>
        <dbReference type="EMBL" id="KAK1444913.1"/>
    </source>
</evidence>
<dbReference type="Proteomes" id="UP001230268">
    <property type="component" value="Unassembled WGS sequence"/>
</dbReference>
<dbReference type="Pfam" id="PF06026">
    <property type="entry name" value="Rib_5-P_isom_A"/>
    <property type="match status" value="1"/>
</dbReference>
<dbReference type="GO" id="GO:0004751">
    <property type="term" value="F:ribose-5-phosphate isomerase activity"/>
    <property type="evidence" value="ECO:0007669"/>
    <property type="project" value="UniProtKB-EC"/>
</dbReference>
<comment type="catalytic activity">
    <reaction evidence="1">
        <text>aldehydo-D-ribose 5-phosphate = D-ribulose 5-phosphate</text>
        <dbReference type="Rhea" id="RHEA:14657"/>
        <dbReference type="ChEBI" id="CHEBI:58121"/>
        <dbReference type="ChEBI" id="CHEBI:58273"/>
        <dbReference type="EC" id="5.3.1.6"/>
    </reaction>
</comment>
<dbReference type="CDD" id="cd01398">
    <property type="entry name" value="RPI_A"/>
    <property type="match status" value="1"/>
</dbReference>
<evidence type="ECO:0000256" key="3">
    <source>
        <dbReference type="ARBA" id="ARBA00008088"/>
    </source>
</evidence>
<reference evidence="6" key="1">
    <citation type="submission" date="2023-08" db="EMBL/GenBank/DDBJ databases">
        <title>Draft sequence of the Babesia gibsoni genome.</title>
        <authorList>
            <person name="Yamagishi J.Y."/>
            <person name="Xuan X.X."/>
        </authorList>
    </citation>
    <scope>NUCLEOTIDE SEQUENCE</scope>
    <source>
        <strain evidence="6">Azabu</strain>
    </source>
</reference>
<dbReference type="InterPro" id="IPR050262">
    <property type="entry name" value="Ribose-5P_isomerase"/>
</dbReference>
<keyword evidence="5 6" id="KW-0413">Isomerase</keyword>
<keyword evidence="7" id="KW-1185">Reference proteome</keyword>
<evidence type="ECO:0000313" key="7">
    <source>
        <dbReference type="Proteomes" id="UP001230268"/>
    </source>
</evidence>